<proteinExistence type="predicted"/>
<dbReference type="Proteomes" id="UP000663831">
    <property type="component" value="Unassembled WGS sequence"/>
</dbReference>
<gene>
    <name evidence="1" type="ORF">RDB_LOCUS132208</name>
</gene>
<organism evidence="1 2">
    <name type="scientific">Rhizoctonia solani</name>
    <dbReference type="NCBI Taxonomy" id="456999"/>
    <lineage>
        <taxon>Eukaryota</taxon>
        <taxon>Fungi</taxon>
        <taxon>Dikarya</taxon>
        <taxon>Basidiomycota</taxon>
        <taxon>Agaricomycotina</taxon>
        <taxon>Agaricomycetes</taxon>
        <taxon>Cantharellales</taxon>
        <taxon>Ceratobasidiaceae</taxon>
        <taxon>Rhizoctonia</taxon>
    </lineage>
</organism>
<accession>A0A8H3D5H1</accession>
<protein>
    <submittedName>
        <fullName evidence="1">Uncharacterized protein</fullName>
    </submittedName>
</protein>
<dbReference type="EMBL" id="CAJMWV010005428">
    <property type="protein sequence ID" value="CAE6511603.1"/>
    <property type="molecule type" value="Genomic_DNA"/>
</dbReference>
<reference evidence="1" key="1">
    <citation type="submission" date="2021-01" db="EMBL/GenBank/DDBJ databases">
        <authorList>
            <person name="Kaushik A."/>
        </authorList>
    </citation>
    <scope>NUCLEOTIDE SEQUENCE</scope>
    <source>
        <strain evidence="1">AG3-1AP</strain>
    </source>
</reference>
<name>A0A8H3D5H1_9AGAM</name>
<comment type="caution">
    <text evidence="1">The sequence shown here is derived from an EMBL/GenBank/DDBJ whole genome shotgun (WGS) entry which is preliminary data.</text>
</comment>
<evidence type="ECO:0000313" key="1">
    <source>
        <dbReference type="EMBL" id="CAE6511603.1"/>
    </source>
</evidence>
<evidence type="ECO:0000313" key="2">
    <source>
        <dbReference type="Proteomes" id="UP000663831"/>
    </source>
</evidence>
<dbReference type="AlphaFoldDB" id="A0A8H3D5H1"/>
<sequence length="92" mass="9187">MLKTLLSTRPPPCILPQMTVTTALLVWTTSVLSLPALADTASAPTILMFAALLAGTAASTNAAVAPATTVSGPLPECAAARTATLATHGKSN</sequence>